<dbReference type="AlphaFoldDB" id="A0A9W7WPN7"/>
<name>A0A9W7WPN7_TRIRA</name>
<proteinExistence type="predicted"/>
<dbReference type="Proteomes" id="UP001059041">
    <property type="component" value="Linkage Group LG9"/>
</dbReference>
<dbReference type="EMBL" id="JAFHDT010000009">
    <property type="protein sequence ID" value="KAI7806028.1"/>
    <property type="molecule type" value="Genomic_DNA"/>
</dbReference>
<protein>
    <submittedName>
        <fullName evidence="1">Uncharacterized protein</fullName>
    </submittedName>
</protein>
<gene>
    <name evidence="1" type="ORF">IRJ41_023140</name>
</gene>
<evidence type="ECO:0000313" key="1">
    <source>
        <dbReference type="EMBL" id="KAI7806028.1"/>
    </source>
</evidence>
<evidence type="ECO:0000313" key="2">
    <source>
        <dbReference type="Proteomes" id="UP001059041"/>
    </source>
</evidence>
<comment type="caution">
    <text evidence="1">The sequence shown here is derived from an EMBL/GenBank/DDBJ whole genome shotgun (WGS) entry which is preliminary data.</text>
</comment>
<reference evidence="1" key="1">
    <citation type="submission" date="2021-02" db="EMBL/GenBank/DDBJ databases">
        <title>Comparative genomics reveals that relaxation of natural selection precedes convergent phenotypic evolution of cavefish.</title>
        <authorList>
            <person name="Peng Z."/>
        </authorList>
    </citation>
    <scope>NUCLEOTIDE SEQUENCE</scope>
    <source>
        <tissue evidence="1">Muscle</tissue>
    </source>
</reference>
<accession>A0A9W7WPN7</accession>
<sequence length="189" mass="21050">MIDVKGSKSALLHKIQKVPEKASPRRSAILRLVGCIAQHFPDLICLYRCVVLHSLDHDPTSPGSPLSTLHCVGGRLALCLCLYFTKTLDGEEQNGVMMLCALRCALTVTHSAPPPRLQNFTGLLGFIKAVAQLLERERGKPSPQARSLQPLWQDLFHVRDRAHLQLFMSSPLLQTEDSQKIPFKIFLSC</sequence>
<organism evidence="1 2">
    <name type="scientific">Triplophysa rosa</name>
    <name type="common">Cave loach</name>
    <dbReference type="NCBI Taxonomy" id="992332"/>
    <lineage>
        <taxon>Eukaryota</taxon>
        <taxon>Metazoa</taxon>
        <taxon>Chordata</taxon>
        <taxon>Craniata</taxon>
        <taxon>Vertebrata</taxon>
        <taxon>Euteleostomi</taxon>
        <taxon>Actinopterygii</taxon>
        <taxon>Neopterygii</taxon>
        <taxon>Teleostei</taxon>
        <taxon>Ostariophysi</taxon>
        <taxon>Cypriniformes</taxon>
        <taxon>Nemacheilidae</taxon>
        <taxon>Triplophysa</taxon>
    </lineage>
</organism>
<keyword evidence="2" id="KW-1185">Reference proteome</keyword>